<accession>A0ACB0MEC2</accession>
<evidence type="ECO:0000313" key="2">
    <source>
        <dbReference type="Proteomes" id="UP001177021"/>
    </source>
</evidence>
<organism evidence="1 2">
    <name type="scientific">Trifolium pratense</name>
    <name type="common">Red clover</name>
    <dbReference type="NCBI Taxonomy" id="57577"/>
    <lineage>
        <taxon>Eukaryota</taxon>
        <taxon>Viridiplantae</taxon>
        <taxon>Streptophyta</taxon>
        <taxon>Embryophyta</taxon>
        <taxon>Tracheophyta</taxon>
        <taxon>Spermatophyta</taxon>
        <taxon>Magnoliopsida</taxon>
        <taxon>eudicotyledons</taxon>
        <taxon>Gunneridae</taxon>
        <taxon>Pentapetalae</taxon>
        <taxon>rosids</taxon>
        <taxon>fabids</taxon>
        <taxon>Fabales</taxon>
        <taxon>Fabaceae</taxon>
        <taxon>Papilionoideae</taxon>
        <taxon>50 kb inversion clade</taxon>
        <taxon>NPAAA clade</taxon>
        <taxon>Hologalegina</taxon>
        <taxon>IRL clade</taxon>
        <taxon>Trifolieae</taxon>
        <taxon>Trifolium</taxon>
    </lineage>
</organism>
<sequence length="204" mass="21960">MEVITTKYLPLLAIYLILLHHQITIAYEIVPNDNINKVCARVPNKDLCVQVLTSDPLSQHASLQDLGMISLKVASANATGILTEVKLMINDPDLNPGIQQGLADCKATLLDAESQLEDTMAALLSKSKQDAQVWLKAALAAIDTCDASIPGDDDIISKQSVVFRQLCEIAVAISKAMTKDSQALGQAPGQAQVPSQQTFRPLLN</sequence>
<evidence type="ECO:0000313" key="1">
    <source>
        <dbReference type="EMBL" id="CAJ2679334.1"/>
    </source>
</evidence>
<gene>
    <name evidence="1" type="ORF">MILVUS5_LOCUS41450</name>
</gene>
<name>A0ACB0MEC2_TRIPR</name>
<reference evidence="1" key="1">
    <citation type="submission" date="2023-10" db="EMBL/GenBank/DDBJ databases">
        <authorList>
            <person name="Rodriguez Cubillos JULIANA M."/>
            <person name="De Vega J."/>
        </authorList>
    </citation>
    <scope>NUCLEOTIDE SEQUENCE</scope>
</reference>
<keyword evidence="2" id="KW-1185">Reference proteome</keyword>
<protein>
    <submittedName>
        <fullName evidence="1">Uncharacterized protein</fullName>
    </submittedName>
</protein>
<dbReference type="EMBL" id="CASHSV030000823">
    <property type="protein sequence ID" value="CAJ2679334.1"/>
    <property type="molecule type" value="Genomic_DNA"/>
</dbReference>
<comment type="caution">
    <text evidence="1">The sequence shown here is derived from an EMBL/GenBank/DDBJ whole genome shotgun (WGS) entry which is preliminary data.</text>
</comment>
<proteinExistence type="predicted"/>
<dbReference type="Proteomes" id="UP001177021">
    <property type="component" value="Unassembled WGS sequence"/>
</dbReference>